<gene>
    <name evidence="1" type="ORF">H6G94_34275</name>
</gene>
<accession>A0ABR8HL57</accession>
<comment type="caution">
    <text evidence="1">The sequence shown here is derived from an EMBL/GenBank/DDBJ whole genome shotgun (WGS) entry which is preliminary data.</text>
</comment>
<dbReference type="RefSeq" id="WP_190952708.1">
    <property type="nucleotide sequence ID" value="NZ_JACJTC010000044.1"/>
</dbReference>
<name>A0ABR8HL57_NOSPU</name>
<sequence>MEPLTAGAIALVTLLLNKTFEKTGEIVVAKAFEQGGKVIKLLKDKSPRTASAIERVQQNPQLAKQEPEDYGEAVLVEKIKEEAVADPEIRAAIEALGEAVKSQPQLVKIIENWQGINIKGGTNTITGNTFQF</sequence>
<proteinExistence type="predicted"/>
<evidence type="ECO:0000313" key="1">
    <source>
        <dbReference type="EMBL" id="MBD2616253.1"/>
    </source>
</evidence>
<dbReference type="Proteomes" id="UP000606396">
    <property type="component" value="Unassembled WGS sequence"/>
</dbReference>
<reference evidence="1 2" key="1">
    <citation type="journal article" date="2020" name="ISME J.">
        <title>Comparative genomics reveals insights into cyanobacterial evolution and habitat adaptation.</title>
        <authorList>
            <person name="Chen M.Y."/>
            <person name="Teng W.K."/>
            <person name="Zhao L."/>
            <person name="Hu C.X."/>
            <person name="Zhou Y.K."/>
            <person name="Han B.P."/>
            <person name="Song L.R."/>
            <person name="Shu W.S."/>
        </authorList>
    </citation>
    <scope>NUCLEOTIDE SEQUENCE [LARGE SCALE GENOMIC DNA]</scope>
    <source>
        <strain evidence="1 2">FACHB-252</strain>
    </source>
</reference>
<protein>
    <submittedName>
        <fullName evidence="1">Uncharacterized protein</fullName>
    </submittedName>
</protein>
<organism evidence="1 2">
    <name type="scientific">Nostoc punctiforme FACHB-252</name>
    <dbReference type="NCBI Taxonomy" id="1357509"/>
    <lineage>
        <taxon>Bacteria</taxon>
        <taxon>Bacillati</taxon>
        <taxon>Cyanobacteriota</taxon>
        <taxon>Cyanophyceae</taxon>
        <taxon>Nostocales</taxon>
        <taxon>Nostocaceae</taxon>
        <taxon>Nostoc</taxon>
    </lineage>
</organism>
<dbReference type="EMBL" id="JACJTC010000044">
    <property type="protein sequence ID" value="MBD2616253.1"/>
    <property type="molecule type" value="Genomic_DNA"/>
</dbReference>
<keyword evidence="2" id="KW-1185">Reference proteome</keyword>
<evidence type="ECO:0000313" key="2">
    <source>
        <dbReference type="Proteomes" id="UP000606396"/>
    </source>
</evidence>